<dbReference type="InterPro" id="IPR011050">
    <property type="entry name" value="Pectin_lyase_fold/virulence"/>
</dbReference>
<feature type="signal peptide" evidence="5">
    <location>
        <begin position="1"/>
        <end position="24"/>
    </location>
</feature>
<sequence>MVPSRASVLMAAALLPLLLQCSVAVTEASCSDVVPMKRRREATQDTGRWPLVDPLPSYGRGRELPGRRYMSFIQGDGISDVIITGENGTIDGQGEVWWNMWRRRSLRFTRPNLLEFKNSRDIIISNVVFQNSPFWNIHPVYCSNVVIKYVTVLAPHDSPNTDGIDPDSSSNLWGVAKRSAPWKCVDVSGAALGVQPWPCSPLARTISSGYCSTAF</sequence>
<dbReference type="Proteomes" id="UP001222027">
    <property type="component" value="Unassembled WGS sequence"/>
</dbReference>
<keyword evidence="2 4" id="KW-0378">Hydrolase</keyword>
<evidence type="ECO:0000256" key="4">
    <source>
        <dbReference type="RuleBase" id="RU361169"/>
    </source>
</evidence>
<organism evidence="6 7">
    <name type="scientific">Ensete ventricosum</name>
    <name type="common">Abyssinian banana</name>
    <name type="synonym">Musa ensete</name>
    <dbReference type="NCBI Taxonomy" id="4639"/>
    <lineage>
        <taxon>Eukaryota</taxon>
        <taxon>Viridiplantae</taxon>
        <taxon>Streptophyta</taxon>
        <taxon>Embryophyta</taxon>
        <taxon>Tracheophyta</taxon>
        <taxon>Spermatophyta</taxon>
        <taxon>Magnoliopsida</taxon>
        <taxon>Liliopsida</taxon>
        <taxon>Zingiberales</taxon>
        <taxon>Musaceae</taxon>
        <taxon>Ensete</taxon>
    </lineage>
</organism>
<evidence type="ECO:0000256" key="5">
    <source>
        <dbReference type="SAM" id="SignalP"/>
    </source>
</evidence>
<keyword evidence="5" id="KW-0732">Signal</keyword>
<proteinExistence type="inferred from homology"/>
<dbReference type="EMBL" id="JAQQAF010000004">
    <property type="protein sequence ID" value="KAJ8491661.1"/>
    <property type="molecule type" value="Genomic_DNA"/>
</dbReference>
<feature type="chain" id="PRO_5043586211" description="Pectate lyase superfamily protein domain-containing protein" evidence="5">
    <location>
        <begin position="25"/>
        <end position="215"/>
    </location>
</feature>
<evidence type="ECO:0000313" key="6">
    <source>
        <dbReference type="EMBL" id="KAJ8491661.1"/>
    </source>
</evidence>
<protein>
    <recommendedName>
        <fullName evidence="8">Pectate lyase superfamily protein domain-containing protein</fullName>
    </recommendedName>
</protein>
<keyword evidence="7" id="KW-1185">Reference proteome</keyword>
<comment type="caution">
    <text evidence="6">The sequence shown here is derived from an EMBL/GenBank/DDBJ whole genome shotgun (WGS) entry which is preliminary data.</text>
</comment>
<dbReference type="AlphaFoldDB" id="A0AAV8R3Q5"/>
<dbReference type="Gene3D" id="2.160.20.10">
    <property type="entry name" value="Single-stranded right-handed beta-helix, Pectin lyase-like"/>
    <property type="match status" value="1"/>
</dbReference>
<dbReference type="InterPro" id="IPR012334">
    <property type="entry name" value="Pectin_lyas_fold"/>
</dbReference>
<evidence type="ECO:0000256" key="2">
    <source>
        <dbReference type="ARBA" id="ARBA00022801"/>
    </source>
</evidence>
<dbReference type="GO" id="GO:0004650">
    <property type="term" value="F:polygalacturonase activity"/>
    <property type="evidence" value="ECO:0007669"/>
    <property type="project" value="InterPro"/>
</dbReference>
<dbReference type="InterPro" id="IPR051801">
    <property type="entry name" value="GH28_Enzymes"/>
</dbReference>
<dbReference type="Pfam" id="PF00295">
    <property type="entry name" value="Glyco_hydro_28"/>
    <property type="match status" value="1"/>
</dbReference>
<gene>
    <name evidence="6" type="ORF">OPV22_013382</name>
</gene>
<comment type="similarity">
    <text evidence="1 4">Belongs to the glycosyl hydrolase 28 family.</text>
</comment>
<evidence type="ECO:0000313" key="7">
    <source>
        <dbReference type="Proteomes" id="UP001222027"/>
    </source>
</evidence>
<keyword evidence="3 4" id="KW-0326">Glycosidase</keyword>
<dbReference type="GO" id="GO:0005975">
    <property type="term" value="P:carbohydrate metabolic process"/>
    <property type="evidence" value="ECO:0007669"/>
    <property type="project" value="InterPro"/>
</dbReference>
<dbReference type="InterPro" id="IPR000743">
    <property type="entry name" value="Glyco_hydro_28"/>
</dbReference>
<dbReference type="PANTHER" id="PTHR31339">
    <property type="entry name" value="PECTIN LYASE-RELATED"/>
    <property type="match status" value="1"/>
</dbReference>
<evidence type="ECO:0000256" key="1">
    <source>
        <dbReference type="ARBA" id="ARBA00008834"/>
    </source>
</evidence>
<dbReference type="PANTHER" id="PTHR31339:SF3">
    <property type="entry name" value="PECTIN LYASE-LIKE SUPERFAMILY PROTEIN"/>
    <property type="match status" value="1"/>
</dbReference>
<accession>A0AAV8R3Q5</accession>
<dbReference type="SUPFAM" id="SSF51126">
    <property type="entry name" value="Pectin lyase-like"/>
    <property type="match status" value="1"/>
</dbReference>
<name>A0AAV8R3Q5_ENSVE</name>
<evidence type="ECO:0000256" key="3">
    <source>
        <dbReference type="ARBA" id="ARBA00023295"/>
    </source>
</evidence>
<evidence type="ECO:0008006" key="8">
    <source>
        <dbReference type="Google" id="ProtNLM"/>
    </source>
</evidence>
<reference evidence="6 7" key="1">
    <citation type="submission" date="2022-12" db="EMBL/GenBank/DDBJ databases">
        <title>Chromosome-scale assembly of the Ensete ventricosum genome.</title>
        <authorList>
            <person name="Dussert Y."/>
            <person name="Stocks J."/>
            <person name="Wendawek A."/>
            <person name="Woldeyes F."/>
            <person name="Nichols R.A."/>
            <person name="Borrell J.S."/>
        </authorList>
    </citation>
    <scope>NUCLEOTIDE SEQUENCE [LARGE SCALE GENOMIC DNA]</scope>
    <source>
        <strain evidence="7">cv. Maze</strain>
        <tissue evidence="6">Seeds</tissue>
    </source>
</reference>